<dbReference type="PANTHER" id="PTHR12358:SF31">
    <property type="entry name" value="ACYLGLYCEROL KINASE, MITOCHONDRIAL"/>
    <property type="match status" value="1"/>
</dbReference>
<evidence type="ECO:0000256" key="15">
    <source>
        <dbReference type="ARBA" id="ARBA00023411"/>
    </source>
</evidence>
<evidence type="ECO:0000256" key="23">
    <source>
        <dbReference type="ARBA" id="ARBA00026098"/>
    </source>
</evidence>
<reference evidence="31" key="1">
    <citation type="submission" date="2018-03" db="EMBL/GenBank/DDBJ databases">
        <title>The relapsing fever spirochete Borrelia turicatae persists in the highly oxidative environment of its soft-bodied tick vector.</title>
        <authorList>
            <person name="Bourret T.J."/>
            <person name="Boyle W.K."/>
            <person name="Valenzuela J.G."/>
            <person name="Oliveira F."/>
            <person name="Lopez J.E."/>
        </authorList>
    </citation>
    <scope>NUCLEOTIDE SEQUENCE</scope>
    <source>
        <strain evidence="31">Kansas strain/isolate</strain>
        <tissue evidence="31">Salivary glands</tissue>
    </source>
</reference>
<dbReference type="PROSITE" id="PS50146">
    <property type="entry name" value="DAGK"/>
    <property type="match status" value="1"/>
</dbReference>
<evidence type="ECO:0000256" key="14">
    <source>
        <dbReference type="ARBA" id="ARBA00023371"/>
    </source>
</evidence>
<comment type="catalytic activity">
    <reaction evidence="27">
        <text>an N-acylsphing-4-enine + ATP = an N-acylsphing-4-enine 1-phosphate + ADP + H(+)</text>
        <dbReference type="Rhea" id="RHEA:17929"/>
        <dbReference type="ChEBI" id="CHEBI:15378"/>
        <dbReference type="ChEBI" id="CHEBI:30616"/>
        <dbReference type="ChEBI" id="CHEBI:52639"/>
        <dbReference type="ChEBI" id="CHEBI:57674"/>
        <dbReference type="ChEBI" id="CHEBI:456216"/>
        <dbReference type="EC" id="2.7.1.138"/>
    </reaction>
    <physiologicalReaction direction="left-to-right" evidence="27">
        <dbReference type="Rhea" id="RHEA:17930"/>
    </physiologicalReaction>
</comment>
<evidence type="ECO:0000256" key="10">
    <source>
        <dbReference type="ARBA" id="ARBA00022840"/>
    </source>
</evidence>
<comment type="catalytic activity">
    <reaction evidence="19">
        <text>2-(5Z,8Z,11Z,14Z-eicosatetraenoyl)-glycerol + ATP = 2-(5Z,8Z,11Z,14Z-eicosatetraenoyl)-sn-glycero-3-phosphate + ADP + H(+)</text>
        <dbReference type="Rhea" id="RHEA:43316"/>
        <dbReference type="ChEBI" id="CHEBI:15378"/>
        <dbReference type="ChEBI" id="CHEBI:30616"/>
        <dbReference type="ChEBI" id="CHEBI:52392"/>
        <dbReference type="ChEBI" id="CHEBI:78209"/>
        <dbReference type="ChEBI" id="CHEBI:456216"/>
    </reaction>
    <physiologicalReaction direction="left-to-right" evidence="19">
        <dbReference type="Rhea" id="RHEA:43317"/>
    </physiologicalReaction>
</comment>
<keyword evidence="9" id="KW-0999">Mitochondrion inner membrane</keyword>
<evidence type="ECO:0000256" key="28">
    <source>
        <dbReference type="ARBA" id="ARBA00048663"/>
    </source>
</evidence>
<evidence type="ECO:0000256" key="3">
    <source>
        <dbReference type="ARBA" id="ARBA00004637"/>
    </source>
</evidence>
<evidence type="ECO:0000256" key="17">
    <source>
        <dbReference type="ARBA" id="ARBA00024505"/>
    </source>
</evidence>
<evidence type="ECO:0000256" key="11">
    <source>
        <dbReference type="ARBA" id="ARBA00023098"/>
    </source>
</evidence>
<dbReference type="GO" id="GO:0005524">
    <property type="term" value="F:ATP binding"/>
    <property type="evidence" value="ECO:0007669"/>
    <property type="project" value="UniProtKB-KW"/>
</dbReference>
<dbReference type="InterPro" id="IPR045579">
    <property type="entry name" value="AGK_C"/>
</dbReference>
<evidence type="ECO:0000256" key="19">
    <source>
        <dbReference type="ARBA" id="ARBA00024556"/>
    </source>
</evidence>
<evidence type="ECO:0000256" key="25">
    <source>
        <dbReference type="ARBA" id="ARBA00030553"/>
    </source>
</evidence>
<dbReference type="InterPro" id="IPR050187">
    <property type="entry name" value="Lipid_Phosphate_FormReg"/>
</dbReference>
<dbReference type="GO" id="GO:0005743">
    <property type="term" value="C:mitochondrial inner membrane"/>
    <property type="evidence" value="ECO:0007669"/>
    <property type="project" value="UniProtKB-SubCell"/>
</dbReference>
<evidence type="ECO:0000313" key="31">
    <source>
        <dbReference type="EMBL" id="MBY11022.1"/>
    </source>
</evidence>
<evidence type="ECO:0000256" key="29">
    <source>
        <dbReference type="ARBA" id="ARBA00048876"/>
    </source>
</evidence>
<evidence type="ECO:0000256" key="22">
    <source>
        <dbReference type="ARBA" id="ARBA00026096"/>
    </source>
</evidence>
<dbReference type="GO" id="GO:0046486">
    <property type="term" value="P:glycerolipid metabolic process"/>
    <property type="evidence" value="ECO:0007669"/>
    <property type="project" value="UniProtKB-UniPathway"/>
</dbReference>
<comment type="subcellular location">
    <subcellularLocation>
        <location evidence="3">Mitochondrion inner membrane</location>
        <topology evidence="3">Peripheral membrane protein</topology>
    </subcellularLocation>
    <subcellularLocation>
        <location evidence="2">Mitochondrion intermembrane space</location>
    </subcellularLocation>
</comment>
<dbReference type="SUPFAM" id="SSF111331">
    <property type="entry name" value="NAD kinase/diacylglycerol kinase-like"/>
    <property type="match status" value="1"/>
</dbReference>
<evidence type="ECO:0000256" key="13">
    <source>
        <dbReference type="ARBA" id="ARBA00023136"/>
    </source>
</evidence>
<dbReference type="AlphaFoldDB" id="A0A2R5LNC1"/>
<evidence type="ECO:0000256" key="12">
    <source>
        <dbReference type="ARBA" id="ARBA00023128"/>
    </source>
</evidence>
<feature type="domain" description="DAGKc" evidence="30">
    <location>
        <begin position="61"/>
        <end position="204"/>
    </location>
</feature>
<organism evidence="31">
    <name type="scientific">Ornithodoros turicata</name>
    <dbReference type="NCBI Taxonomy" id="34597"/>
    <lineage>
        <taxon>Eukaryota</taxon>
        <taxon>Metazoa</taxon>
        <taxon>Ecdysozoa</taxon>
        <taxon>Arthropoda</taxon>
        <taxon>Chelicerata</taxon>
        <taxon>Arachnida</taxon>
        <taxon>Acari</taxon>
        <taxon>Parasitiformes</taxon>
        <taxon>Ixodida</taxon>
        <taxon>Ixodoidea</taxon>
        <taxon>Argasidae</taxon>
        <taxon>Ornithodorinae</taxon>
        <taxon>Ornithodoros</taxon>
    </lineage>
</organism>
<dbReference type="PANTHER" id="PTHR12358">
    <property type="entry name" value="SPHINGOSINE KINASE"/>
    <property type="match status" value="1"/>
</dbReference>
<evidence type="ECO:0000256" key="26">
    <source>
        <dbReference type="ARBA" id="ARBA00044480"/>
    </source>
</evidence>
<evidence type="ECO:0000256" key="9">
    <source>
        <dbReference type="ARBA" id="ARBA00022792"/>
    </source>
</evidence>
<dbReference type="Pfam" id="PF19712">
    <property type="entry name" value="AGK_C"/>
    <property type="match status" value="1"/>
</dbReference>
<comment type="cofactor">
    <cofactor evidence="1">
        <name>Mg(2+)</name>
        <dbReference type="ChEBI" id="CHEBI:18420"/>
    </cofactor>
</comment>
<evidence type="ECO:0000256" key="24">
    <source>
        <dbReference type="ARBA" id="ARBA00026142"/>
    </source>
</evidence>
<comment type="catalytic activity">
    <reaction evidence="20">
        <text>1-hexadecanoyl-sn-glycerol + ATP = 1-hexadecanoyl-sn-glycero-3-phosphate + ADP + H(+)</text>
        <dbReference type="Rhea" id="RHEA:43308"/>
        <dbReference type="ChEBI" id="CHEBI:15378"/>
        <dbReference type="ChEBI" id="CHEBI:30616"/>
        <dbReference type="ChEBI" id="CHEBI:57518"/>
        <dbReference type="ChEBI" id="CHEBI:75542"/>
        <dbReference type="ChEBI" id="CHEBI:456216"/>
    </reaction>
    <physiologicalReaction direction="left-to-right" evidence="20">
        <dbReference type="Rhea" id="RHEA:43309"/>
    </physiologicalReaction>
</comment>
<dbReference type="Pfam" id="PF00781">
    <property type="entry name" value="DAGK_cat"/>
    <property type="match status" value="1"/>
</dbReference>
<evidence type="ECO:0000256" key="2">
    <source>
        <dbReference type="ARBA" id="ARBA00004569"/>
    </source>
</evidence>
<evidence type="ECO:0000256" key="5">
    <source>
        <dbReference type="ARBA" id="ARBA00012133"/>
    </source>
</evidence>
<dbReference type="EMBL" id="GGLE01006896">
    <property type="protein sequence ID" value="MBY11022.1"/>
    <property type="molecule type" value="Transcribed_RNA"/>
</dbReference>
<keyword evidence="7" id="KW-0547">Nucleotide-binding</keyword>
<evidence type="ECO:0000259" key="30">
    <source>
        <dbReference type="PROSITE" id="PS50146"/>
    </source>
</evidence>
<name>A0A2R5LNC1_9ACAR</name>
<evidence type="ECO:0000256" key="8">
    <source>
        <dbReference type="ARBA" id="ARBA00022777"/>
    </source>
</evidence>
<dbReference type="Gene3D" id="3.40.50.10330">
    <property type="entry name" value="Probable inorganic polyphosphate/atp-NAD kinase, domain 1"/>
    <property type="match status" value="1"/>
</dbReference>
<protein>
    <recommendedName>
        <fullName evidence="24">Acylglycerol kinase, mitochondrial</fullName>
        <ecNumber evidence="5">2.7.1.107</ecNumber>
        <ecNumber evidence="22">2.7.1.138</ecNumber>
        <ecNumber evidence="23">2.7.1.94</ecNumber>
    </recommendedName>
    <alternativeName>
        <fullName evidence="25">Multiple substrate lipid kinase</fullName>
    </alternativeName>
</protein>
<evidence type="ECO:0000256" key="27">
    <source>
        <dbReference type="ARBA" id="ARBA00048034"/>
    </source>
</evidence>
<evidence type="ECO:0000256" key="21">
    <source>
        <dbReference type="ARBA" id="ARBA00025749"/>
    </source>
</evidence>
<dbReference type="GO" id="GO:0001729">
    <property type="term" value="F:ceramide kinase activity"/>
    <property type="evidence" value="ECO:0007669"/>
    <property type="project" value="UniProtKB-EC"/>
</dbReference>
<keyword evidence="13" id="KW-0472">Membrane</keyword>
<evidence type="ECO:0000256" key="7">
    <source>
        <dbReference type="ARBA" id="ARBA00022741"/>
    </source>
</evidence>
<dbReference type="InterPro" id="IPR017438">
    <property type="entry name" value="ATP-NAD_kinase_N"/>
</dbReference>
<comment type="similarity">
    <text evidence="21">Belongs to the AGK family.</text>
</comment>
<evidence type="ECO:0000256" key="1">
    <source>
        <dbReference type="ARBA" id="ARBA00001946"/>
    </source>
</evidence>
<evidence type="ECO:0000256" key="18">
    <source>
        <dbReference type="ARBA" id="ARBA00024512"/>
    </source>
</evidence>
<evidence type="ECO:0000256" key="4">
    <source>
        <dbReference type="ARBA" id="ARBA00005175"/>
    </source>
</evidence>
<comment type="pathway">
    <text evidence="4">Lipid metabolism; glycerolipid metabolism.</text>
</comment>
<evidence type="ECO:0000256" key="16">
    <source>
        <dbReference type="ARBA" id="ARBA00024483"/>
    </source>
</evidence>
<comment type="catalytic activity">
    <reaction evidence="15">
        <text>a 1,2-diacyl-sn-glycerol + ATP = a 1,2-diacyl-sn-glycero-3-phosphate + ADP + H(+)</text>
        <dbReference type="Rhea" id="RHEA:10272"/>
        <dbReference type="ChEBI" id="CHEBI:15378"/>
        <dbReference type="ChEBI" id="CHEBI:17815"/>
        <dbReference type="ChEBI" id="CHEBI:30616"/>
        <dbReference type="ChEBI" id="CHEBI:58608"/>
        <dbReference type="ChEBI" id="CHEBI:456216"/>
        <dbReference type="EC" id="2.7.1.107"/>
    </reaction>
    <physiologicalReaction direction="left-to-right" evidence="15">
        <dbReference type="Rhea" id="RHEA:10273"/>
    </physiologicalReaction>
</comment>
<sequence length="444" mass="49833">MARLMKILKTLRNHWKKSTFAGCLIAYGASYLNERHRTNLLMRAFCEEAKVYGERTLPTGLKPRHVTVIVNPTAKDGKGKIQYEKYAAPLFHLAGIKVSYFQTEYQGQAKGLMEVMESTDAVVIAGGDGTLHEAVTGLMSREDYATASKMYPIGVIPSGKTNTLSRSLFWQTGMTDARWIAESAMAVVREQVDQLDVLRVTLDPASAEEPATDVEKLEKPEKPKEVYAVAKLEHGVFRDADLLVPKYWYFGMLKAKAAYFFQAIKEKPRATIARLGLVRPCEGCSKCYVPPKEEVCGSTGRWWSVFLPRSAPQAVTASGPDYSRIENEDCGTWHYDIVEACSLELSANRKEDQGAVSVAVGPPLMGRTEFMQQGWRRHSKTPGTTKHLLFAKDVDLKFETPEPENKEEEETPKTKLSIDSVEYQADRVIIQLFPRALNVYCTRQ</sequence>
<accession>A0A2R5LNC1</accession>
<dbReference type="GO" id="GO:0047620">
    <property type="term" value="F:acylglycerol kinase activity"/>
    <property type="evidence" value="ECO:0007669"/>
    <property type="project" value="UniProtKB-EC"/>
</dbReference>
<dbReference type="GO" id="GO:0046512">
    <property type="term" value="P:sphingosine biosynthetic process"/>
    <property type="evidence" value="ECO:0007669"/>
    <property type="project" value="TreeGrafter"/>
</dbReference>
<dbReference type="EC" id="2.7.1.107" evidence="5"/>
<keyword evidence="12" id="KW-0496">Mitochondrion</keyword>
<dbReference type="GO" id="GO:0005758">
    <property type="term" value="C:mitochondrial intermembrane space"/>
    <property type="evidence" value="ECO:0007669"/>
    <property type="project" value="UniProtKB-SubCell"/>
</dbReference>
<keyword evidence="11" id="KW-0443">Lipid metabolism</keyword>
<comment type="catalytic activity">
    <reaction evidence="18">
        <text>a 1-acyl-sn-glycerol + ATP = a 1-acyl-sn-glycero-3-phosphate + ADP + H(+)</text>
        <dbReference type="Rhea" id="RHEA:33747"/>
        <dbReference type="ChEBI" id="CHEBI:15378"/>
        <dbReference type="ChEBI" id="CHEBI:30616"/>
        <dbReference type="ChEBI" id="CHEBI:57970"/>
        <dbReference type="ChEBI" id="CHEBI:64683"/>
        <dbReference type="ChEBI" id="CHEBI:456216"/>
    </reaction>
    <physiologicalReaction direction="left-to-right" evidence="18">
        <dbReference type="Rhea" id="RHEA:33748"/>
    </physiologicalReaction>
</comment>
<comment type="catalytic activity">
    <reaction evidence="14">
        <text>1,2-di-(9Z-octadecenoyl)-sn-glycerol + ATP = 1,2-di-(9Z-octadecenoyl)-sn-glycero-3-phosphate + ADP + H(+)</text>
        <dbReference type="Rhea" id="RHEA:40327"/>
        <dbReference type="ChEBI" id="CHEBI:15378"/>
        <dbReference type="ChEBI" id="CHEBI:30616"/>
        <dbReference type="ChEBI" id="CHEBI:52333"/>
        <dbReference type="ChEBI" id="CHEBI:74546"/>
        <dbReference type="ChEBI" id="CHEBI:456216"/>
    </reaction>
    <physiologicalReaction direction="left-to-right" evidence="14">
        <dbReference type="Rhea" id="RHEA:40328"/>
    </physiologicalReaction>
</comment>
<comment type="catalytic activity">
    <reaction evidence="28">
        <text>a monoacylglycerol + ATP = a monoacyl-sn-glycero-3-phosphate + ADP + H(+)</text>
        <dbReference type="Rhea" id="RHEA:19293"/>
        <dbReference type="ChEBI" id="CHEBI:15378"/>
        <dbReference type="ChEBI" id="CHEBI:17408"/>
        <dbReference type="ChEBI" id="CHEBI:30616"/>
        <dbReference type="ChEBI" id="CHEBI:77589"/>
        <dbReference type="ChEBI" id="CHEBI:456216"/>
        <dbReference type="EC" id="2.7.1.94"/>
    </reaction>
    <physiologicalReaction direction="left-to-right" evidence="28">
        <dbReference type="Rhea" id="RHEA:19294"/>
    </physiologicalReaction>
</comment>
<keyword evidence="8 31" id="KW-0418">Kinase</keyword>
<keyword evidence="6" id="KW-0808">Transferase</keyword>
<comment type="catalytic activity">
    <reaction evidence="26">
        <text>a 2-acylglycerol + ATP = a 2-acyl-sn-glycerol 3-phosphate + ADP + H(+)</text>
        <dbReference type="Rhea" id="RHEA:39847"/>
        <dbReference type="ChEBI" id="CHEBI:15378"/>
        <dbReference type="ChEBI" id="CHEBI:17389"/>
        <dbReference type="ChEBI" id="CHEBI:30616"/>
        <dbReference type="ChEBI" id="CHEBI:64982"/>
        <dbReference type="ChEBI" id="CHEBI:456216"/>
    </reaction>
    <physiologicalReaction direction="left-to-right" evidence="26">
        <dbReference type="Rhea" id="RHEA:39848"/>
    </physiologicalReaction>
</comment>
<comment type="catalytic activity">
    <reaction evidence="16">
        <text>1-(5Z,8Z,11Z,14Z-eicosatetraenoyl)-sn-glycerol + ATP = 1-(5Z,8Z,11Z,14Z-eicosatetraenoyl)-sn-glycero-3-phosphate + ADP + H(+)</text>
        <dbReference type="Rhea" id="RHEA:43328"/>
        <dbReference type="ChEBI" id="CHEBI:15378"/>
        <dbReference type="ChEBI" id="CHEBI:30616"/>
        <dbReference type="ChEBI" id="CHEBI:34071"/>
        <dbReference type="ChEBI" id="CHEBI:74938"/>
        <dbReference type="ChEBI" id="CHEBI:456216"/>
    </reaction>
    <physiologicalReaction direction="left-to-right" evidence="16">
        <dbReference type="Rhea" id="RHEA:43329"/>
    </physiologicalReaction>
</comment>
<comment type="catalytic activity">
    <reaction evidence="17">
        <text>1-(9Z-octadecenoyl)-sn-glycerol + ATP = 1-(9Z-octadecenoyl)-sn-glycero-3-phosphate + ADP + H(+)</text>
        <dbReference type="Rhea" id="RHEA:41079"/>
        <dbReference type="ChEBI" id="CHEBI:15378"/>
        <dbReference type="ChEBI" id="CHEBI:30616"/>
        <dbReference type="ChEBI" id="CHEBI:74544"/>
        <dbReference type="ChEBI" id="CHEBI:75757"/>
        <dbReference type="ChEBI" id="CHEBI:456216"/>
    </reaction>
    <physiologicalReaction direction="left-to-right" evidence="17">
        <dbReference type="Rhea" id="RHEA:41080"/>
    </physiologicalReaction>
</comment>
<evidence type="ECO:0000256" key="20">
    <source>
        <dbReference type="ARBA" id="ARBA00024636"/>
    </source>
</evidence>
<dbReference type="SMART" id="SM00046">
    <property type="entry name" value="DAGKc"/>
    <property type="match status" value="1"/>
</dbReference>
<keyword evidence="10" id="KW-0067">ATP-binding</keyword>
<dbReference type="InterPro" id="IPR001206">
    <property type="entry name" value="Diacylglycerol_kinase_cat_dom"/>
</dbReference>
<proteinExistence type="inferred from homology"/>
<dbReference type="UniPathway" id="UPA00230"/>
<evidence type="ECO:0000256" key="6">
    <source>
        <dbReference type="ARBA" id="ARBA00022679"/>
    </source>
</evidence>
<dbReference type="EC" id="2.7.1.138" evidence="22"/>
<dbReference type="GO" id="GO:0004143">
    <property type="term" value="F:ATP-dependent diacylglycerol kinase activity"/>
    <property type="evidence" value="ECO:0007669"/>
    <property type="project" value="UniProtKB-EC"/>
</dbReference>
<dbReference type="EC" id="2.7.1.94" evidence="23"/>
<dbReference type="InterPro" id="IPR016064">
    <property type="entry name" value="NAD/diacylglycerol_kinase_sf"/>
</dbReference>
<dbReference type="GO" id="GO:0046513">
    <property type="term" value="P:ceramide biosynthetic process"/>
    <property type="evidence" value="ECO:0007669"/>
    <property type="project" value="TreeGrafter"/>
</dbReference>
<comment type="catalytic activity">
    <reaction evidence="29">
        <text>N-(hexanoyl)sphing-4-enine + ATP = N-hexanoylsphing-4-enine 1-phosphate + ADP + H(+)</text>
        <dbReference type="Rhea" id="RHEA:43312"/>
        <dbReference type="ChEBI" id="CHEBI:15378"/>
        <dbReference type="ChEBI" id="CHEBI:30616"/>
        <dbReference type="ChEBI" id="CHEBI:63867"/>
        <dbReference type="ChEBI" id="CHEBI:82959"/>
        <dbReference type="ChEBI" id="CHEBI:456216"/>
    </reaction>
    <physiologicalReaction direction="left-to-right" evidence="29">
        <dbReference type="Rhea" id="RHEA:43313"/>
    </physiologicalReaction>
</comment>